<dbReference type="InterPro" id="IPR027385">
    <property type="entry name" value="Beta-barrel_OMP"/>
</dbReference>
<feature type="chain" id="PRO_5045656564" evidence="2">
    <location>
        <begin position="20"/>
        <end position="210"/>
    </location>
</feature>
<dbReference type="Proteomes" id="UP001629156">
    <property type="component" value="Unassembled WGS sequence"/>
</dbReference>
<dbReference type="Gene3D" id="2.40.160.20">
    <property type="match status" value="1"/>
</dbReference>
<dbReference type="EMBL" id="JBELPZ010000006">
    <property type="protein sequence ID" value="MFL9844287.1"/>
    <property type="molecule type" value="Genomic_DNA"/>
</dbReference>
<reference evidence="4 5" key="1">
    <citation type="submission" date="2024-06" db="EMBL/GenBank/DDBJ databases">
        <authorList>
            <person name="Kaempfer P."/>
            <person name="Viver T."/>
        </authorList>
    </citation>
    <scope>NUCLEOTIDE SEQUENCE [LARGE SCALE GENOMIC DNA]</scope>
    <source>
        <strain evidence="4 5">ST-119</strain>
    </source>
</reference>
<dbReference type="SUPFAM" id="SSF56925">
    <property type="entry name" value="OMPA-like"/>
    <property type="match status" value="1"/>
</dbReference>
<evidence type="ECO:0000256" key="1">
    <source>
        <dbReference type="ARBA" id="ARBA00022729"/>
    </source>
</evidence>
<feature type="domain" description="Outer membrane protein beta-barrel" evidence="3">
    <location>
        <begin position="8"/>
        <end position="210"/>
    </location>
</feature>
<dbReference type="InterPro" id="IPR011250">
    <property type="entry name" value="OMP/PagP_B-barrel"/>
</dbReference>
<gene>
    <name evidence="4" type="ORF">ABS766_07645</name>
</gene>
<evidence type="ECO:0000313" key="4">
    <source>
        <dbReference type="EMBL" id="MFL9844287.1"/>
    </source>
</evidence>
<dbReference type="RefSeq" id="WP_408084538.1">
    <property type="nucleotide sequence ID" value="NZ_JBELPZ010000006.1"/>
</dbReference>
<accession>A0ABW8YWG7</accession>
<evidence type="ECO:0000256" key="2">
    <source>
        <dbReference type="SAM" id="SignalP"/>
    </source>
</evidence>
<protein>
    <submittedName>
        <fullName evidence="4">Outer membrane beta-barrel protein</fullName>
    </submittedName>
</protein>
<sequence length="210" mass="23126">MKKILFSLSALLAFGFAQAQDDTDSNGFSKGDVFFSGTLSYSSQKTDDVKSHTFTAAPAVGYFVTNNIALGVAFGYTNSENSYLSYSNIVSTDDVISAGVFGRYYVNPSNKFNFFAELNVAYVHAKVEQQSTYNYDPMFPQTINYNSNGFGIGLAPGFNYWISNHFALEANIALVNYNSVKPDFDGAESTDSFDIGIDFSNINFGLIYKF</sequence>
<keyword evidence="5" id="KW-1185">Reference proteome</keyword>
<comment type="caution">
    <text evidence="4">The sequence shown here is derived from an EMBL/GenBank/DDBJ whole genome shotgun (WGS) entry which is preliminary data.</text>
</comment>
<name>A0ABW8YWG7_9FLAO</name>
<evidence type="ECO:0000259" key="3">
    <source>
        <dbReference type="Pfam" id="PF13505"/>
    </source>
</evidence>
<proteinExistence type="predicted"/>
<organism evidence="4 5">
    <name type="scientific">Flavobacterium rhizosphaerae</name>
    <dbReference type="NCBI Taxonomy" id="3163298"/>
    <lineage>
        <taxon>Bacteria</taxon>
        <taxon>Pseudomonadati</taxon>
        <taxon>Bacteroidota</taxon>
        <taxon>Flavobacteriia</taxon>
        <taxon>Flavobacteriales</taxon>
        <taxon>Flavobacteriaceae</taxon>
        <taxon>Flavobacterium</taxon>
    </lineage>
</organism>
<keyword evidence="1 2" id="KW-0732">Signal</keyword>
<feature type="signal peptide" evidence="2">
    <location>
        <begin position="1"/>
        <end position="19"/>
    </location>
</feature>
<dbReference type="Pfam" id="PF13505">
    <property type="entry name" value="OMP_b-brl"/>
    <property type="match status" value="1"/>
</dbReference>
<evidence type="ECO:0000313" key="5">
    <source>
        <dbReference type="Proteomes" id="UP001629156"/>
    </source>
</evidence>